<dbReference type="Proteomes" id="UP000073492">
    <property type="component" value="Unassembled WGS sequence"/>
</dbReference>
<dbReference type="CDD" id="cd12087">
    <property type="entry name" value="TM_EGFR-like"/>
    <property type="match status" value="1"/>
</dbReference>
<evidence type="ECO:0000313" key="4">
    <source>
        <dbReference type="Proteomes" id="UP000073492"/>
    </source>
</evidence>
<evidence type="ECO:0000256" key="2">
    <source>
        <dbReference type="SAM" id="Phobius"/>
    </source>
</evidence>
<accession>A0A139ICH8</accession>
<keyword evidence="2" id="KW-0812">Transmembrane</keyword>
<dbReference type="STRING" id="113226.A0A139ICH8"/>
<name>A0A139ICH8_9PEZI</name>
<dbReference type="EMBL" id="LFZO01000152">
    <property type="protein sequence ID" value="KXT12409.1"/>
    <property type="molecule type" value="Genomic_DNA"/>
</dbReference>
<feature type="transmembrane region" description="Helical" evidence="2">
    <location>
        <begin position="333"/>
        <end position="355"/>
    </location>
</feature>
<reference evidence="3 4" key="1">
    <citation type="submission" date="2015-07" db="EMBL/GenBank/DDBJ databases">
        <title>Comparative genomics of the Sigatoka disease complex on banana suggests a link between parallel evolutionary changes in Pseudocercospora fijiensis and Pseudocercospora eumusae and increased virulence on the banana host.</title>
        <authorList>
            <person name="Chang T.-C."/>
            <person name="Salvucci A."/>
            <person name="Crous P.W."/>
            <person name="Stergiopoulos I."/>
        </authorList>
    </citation>
    <scope>NUCLEOTIDE SEQUENCE [LARGE SCALE GENOMIC DNA]</scope>
    <source>
        <strain evidence="3 4">CBS 116634</strain>
    </source>
</reference>
<dbReference type="PANTHER" id="PTHR34883">
    <property type="entry name" value="SERINE-RICH PROTEIN, PUTATIVE-RELATED-RELATED"/>
    <property type="match status" value="1"/>
</dbReference>
<sequence length="454" mass="48635">MFSLVDPFMHLMRVNNEQDRAIRAAGCGLRPIPVARTFTHTSLAPVWAGHSHPSGQTGGLCTGVSSSRVPRGQIWILWISPFDLFGTFTVSYIQHCYRDIDLSSCNPAGTFDLRSLLKDCANSSTIMACKAAFGILCALSLAASVRAQWDDPDGESGADGSTTPTSIEGEITIHTINVGSDAFYPNTIVANPADKVMFIFRDGNHSVIQSLYGWPCQPQAAVTGEEGFHSGFFPITDSDATSPTWNLTVTNNTDPIFFYCGAPGSCYGKGMLGAINGNSETNVSAQIELAKASRYGLQFGDSMAPAASASMTALAAEVLAEIEEHSHGLSTGAIVGIAVGGAAGIVLLGALLFFLRRNRKLKKQLRASQAVPAACIPPDMQQHHGHISYIPPEDPRTINKHMSPAPPYQAYNPTQEHVKGPQASPFVRSVSEYSNHTPGWSSMNPLPPQQQNSR</sequence>
<keyword evidence="2" id="KW-0472">Membrane</keyword>
<dbReference type="PANTHER" id="PTHR34883:SF8">
    <property type="entry name" value="EXTRACELLULAR SERINE-RICH PROTEIN (AFU_ORTHOLOGUE AFUA_6G00670)"/>
    <property type="match status" value="1"/>
</dbReference>
<gene>
    <name evidence="3" type="ORF">AC579_10284</name>
</gene>
<keyword evidence="2" id="KW-1133">Transmembrane helix</keyword>
<dbReference type="CDD" id="cd00920">
    <property type="entry name" value="Cupredoxin"/>
    <property type="match status" value="1"/>
</dbReference>
<evidence type="ECO:0000256" key="1">
    <source>
        <dbReference type="SAM" id="MobiDB-lite"/>
    </source>
</evidence>
<dbReference type="AlphaFoldDB" id="A0A139ICH8"/>
<dbReference type="Gene3D" id="2.60.40.420">
    <property type="entry name" value="Cupredoxins - blue copper proteins"/>
    <property type="match status" value="1"/>
</dbReference>
<dbReference type="OrthoDB" id="2331100at2759"/>
<dbReference type="SUPFAM" id="SSF49503">
    <property type="entry name" value="Cupredoxins"/>
    <property type="match status" value="1"/>
</dbReference>
<evidence type="ECO:0008006" key="5">
    <source>
        <dbReference type="Google" id="ProtNLM"/>
    </source>
</evidence>
<keyword evidence="4" id="KW-1185">Reference proteome</keyword>
<feature type="region of interest" description="Disordered" evidence="1">
    <location>
        <begin position="429"/>
        <end position="454"/>
    </location>
</feature>
<dbReference type="InterPro" id="IPR052953">
    <property type="entry name" value="Ser-rich/MCO-related"/>
</dbReference>
<protein>
    <recommendedName>
        <fullName evidence="5">Phytocyanin domain-containing protein</fullName>
    </recommendedName>
</protein>
<evidence type="ECO:0000313" key="3">
    <source>
        <dbReference type="EMBL" id="KXT12409.1"/>
    </source>
</evidence>
<feature type="compositionally biased region" description="Polar residues" evidence="1">
    <location>
        <begin position="431"/>
        <end position="454"/>
    </location>
</feature>
<dbReference type="InterPro" id="IPR008972">
    <property type="entry name" value="Cupredoxin"/>
</dbReference>
<proteinExistence type="predicted"/>
<comment type="caution">
    <text evidence="3">The sequence shown here is derived from an EMBL/GenBank/DDBJ whole genome shotgun (WGS) entry which is preliminary data.</text>
</comment>
<organism evidence="3 4">
    <name type="scientific">Pseudocercospora musae</name>
    <dbReference type="NCBI Taxonomy" id="113226"/>
    <lineage>
        <taxon>Eukaryota</taxon>
        <taxon>Fungi</taxon>
        <taxon>Dikarya</taxon>
        <taxon>Ascomycota</taxon>
        <taxon>Pezizomycotina</taxon>
        <taxon>Dothideomycetes</taxon>
        <taxon>Dothideomycetidae</taxon>
        <taxon>Mycosphaerellales</taxon>
        <taxon>Mycosphaerellaceae</taxon>
        <taxon>Pseudocercospora</taxon>
    </lineage>
</organism>